<evidence type="ECO:0000256" key="4">
    <source>
        <dbReference type="ARBA" id="ARBA00022917"/>
    </source>
</evidence>
<dbReference type="AlphaFoldDB" id="A0A0G4KHK6"/>
<dbReference type="Pfam" id="PF08264">
    <property type="entry name" value="Anticodon_1"/>
    <property type="match status" value="1"/>
</dbReference>
<evidence type="ECO:0000259" key="6">
    <source>
        <dbReference type="Pfam" id="PF08264"/>
    </source>
</evidence>
<dbReference type="Proteomes" id="UP000045706">
    <property type="component" value="Unassembled WGS sequence"/>
</dbReference>
<dbReference type="GO" id="GO:0004822">
    <property type="term" value="F:isoleucine-tRNA ligase activity"/>
    <property type="evidence" value="ECO:0007669"/>
    <property type="project" value="InterPro"/>
</dbReference>
<gene>
    <name evidence="7" type="ORF">BN1723_020838</name>
</gene>
<dbReference type="SUPFAM" id="SSF47323">
    <property type="entry name" value="Anticodon-binding domain of a subclass of class I aminoacyl-tRNA synthetases"/>
    <property type="match status" value="1"/>
</dbReference>
<organism evidence="7 8">
    <name type="scientific">Verticillium longisporum</name>
    <name type="common">Verticillium dahliae var. longisporum</name>
    <dbReference type="NCBI Taxonomy" id="100787"/>
    <lineage>
        <taxon>Eukaryota</taxon>
        <taxon>Fungi</taxon>
        <taxon>Dikarya</taxon>
        <taxon>Ascomycota</taxon>
        <taxon>Pezizomycotina</taxon>
        <taxon>Sordariomycetes</taxon>
        <taxon>Hypocreomycetidae</taxon>
        <taxon>Glomerellales</taxon>
        <taxon>Plectosphaerellaceae</taxon>
        <taxon>Verticillium</taxon>
    </lineage>
</organism>
<evidence type="ECO:0000256" key="5">
    <source>
        <dbReference type="ARBA" id="ARBA00023146"/>
    </source>
</evidence>
<reference evidence="8" key="1">
    <citation type="submission" date="2015-05" db="EMBL/GenBank/DDBJ databases">
        <authorList>
            <person name="Fogelqvist Johan"/>
        </authorList>
    </citation>
    <scope>NUCLEOTIDE SEQUENCE [LARGE SCALE GENOMIC DNA]</scope>
</reference>
<protein>
    <recommendedName>
        <fullName evidence="6">Methionyl/Valyl/Leucyl/Isoleucyl-tRNA synthetase anticodon-binding domain-containing protein</fullName>
    </recommendedName>
</protein>
<dbReference type="Gene3D" id="1.10.730.10">
    <property type="entry name" value="Isoleucyl-tRNA Synthetase, Domain 1"/>
    <property type="match status" value="1"/>
</dbReference>
<accession>A0A0G4KHK6</accession>
<dbReference type="InterPro" id="IPR013155">
    <property type="entry name" value="M/V/L/I-tRNA-synth_anticd-bd"/>
</dbReference>
<feature type="non-terminal residue" evidence="7">
    <location>
        <position position="65"/>
    </location>
</feature>
<keyword evidence="5" id="KW-0030">Aminoacyl-tRNA synthetase</keyword>
<evidence type="ECO:0000256" key="3">
    <source>
        <dbReference type="ARBA" id="ARBA00022840"/>
    </source>
</evidence>
<feature type="domain" description="Methionyl/Valyl/Leucyl/Isoleucyl-tRNA synthetase anticodon-binding" evidence="6">
    <location>
        <begin position="4"/>
        <end position="64"/>
    </location>
</feature>
<keyword evidence="1" id="KW-0436">Ligase</keyword>
<sequence>MLQFIDQEMAAYRLYTVVPRLLSVLDNLTNWYIRFNRKRLKGVAGLGLDDTKAALNTLLQVLLTL</sequence>
<dbReference type="PANTHER" id="PTHR42780:SF1">
    <property type="entry name" value="ISOLEUCINE--TRNA LIGASE, CYTOPLASMIC"/>
    <property type="match status" value="1"/>
</dbReference>
<name>A0A0G4KHK6_VERLO</name>
<keyword evidence="2" id="KW-0547">Nucleotide-binding</keyword>
<keyword evidence="3" id="KW-0067">ATP-binding</keyword>
<dbReference type="InterPro" id="IPR009080">
    <property type="entry name" value="tRNAsynth_Ia_anticodon-bd"/>
</dbReference>
<dbReference type="GO" id="GO:0005524">
    <property type="term" value="F:ATP binding"/>
    <property type="evidence" value="ECO:0007669"/>
    <property type="project" value="UniProtKB-KW"/>
</dbReference>
<dbReference type="PANTHER" id="PTHR42780">
    <property type="entry name" value="SOLEUCYL-TRNA SYNTHETASE"/>
    <property type="match status" value="1"/>
</dbReference>
<evidence type="ECO:0000256" key="2">
    <source>
        <dbReference type="ARBA" id="ARBA00022741"/>
    </source>
</evidence>
<evidence type="ECO:0000313" key="8">
    <source>
        <dbReference type="Proteomes" id="UP000045706"/>
    </source>
</evidence>
<dbReference type="GO" id="GO:0006428">
    <property type="term" value="P:isoleucyl-tRNA aminoacylation"/>
    <property type="evidence" value="ECO:0007669"/>
    <property type="project" value="TreeGrafter"/>
</dbReference>
<evidence type="ECO:0000256" key="1">
    <source>
        <dbReference type="ARBA" id="ARBA00022598"/>
    </source>
</evidence>
<dbReference type="InterPro" id="IPR023586">
    <property type="entry name" value="Ile-tRNA-ligase_type2"/>
</dbReference>
<proteinExistence type="predicted"/>
<keyword evidence="4" id="KW-0648">Protein biosynthesis</keyword>
<dbReference type="EMBL" id="CVQI01000521">
    <property type="protein sequence ID" value="CRJ97692.1"/>
    <property type="molecule type" value="Genomic_DNA"/>
</dbReference>
<evidence type="ECO:0000313" key="7">
    <source>
        <dbReference type="EMBL" id="CRJ97692.1"/>
    </source>
</evidence>